<dbReference type="RefSeq" id="WP_146523145.1">
    <property type="nucleotide sequence ID" value="NZ_CP151726.1"/>
</dbReference>
<evidence type="ECO:0000313" key="1">
    <source>
        <dbReference type="EMBL" id="TWT92341.1"/>
    </source>
</evidence>
<dbReference type="OrthoDB" id="289648at2"/>
<name>A0A5C5ZZ36_9BACT</name>
<dbReference type="EMBL" id="SJPN01000011">
    <property type="protein sequence ID" value="TWT92341.1"/>
    <property type="molecule type" value="Genomic_DNA"/>
</dbReference>
<dbReference type="PROSITE" id="PS00018">
    <property type="entry name" value="EF_HAND_1"/>
    <property type="match status" value="2"/>
</dbReference>
<sequence>MLRLVFLLLLSVFSFPLYGSVLYADEPAADAPIDDDAANDGTSEVLVNAAEALREIVISDALDRSSDCHHQAIKILKQRKYRDERFNQRIREAFGGNKGDEGRQKELEYALEMIPYSTLTGTECVNLILPLFAEYANEFAEETQRHAGAISIGDFKQDGLPTAALVAMLRRFPSELTRVLPEYLRKGDATPIMCSLAELTVKENLEVLPLIVDAAKSDDRATKLTGLHALNHLLSGFSDRRALVQSQGAIDSKYFSYAERLIGRYDLNHDGSLTQDEWKTMLMSPSEADTDGDDKVTASEYAVWMESQRK</sequence>
<reference evidence="1 2" key="1">
    <citation type="submission" date="2019-02" db="EMBL/GenBank/DDBJ databases">
        <title>Deep-cultivation of Planctomycetes and their phenomic and genomic characterization uncovers novel biology.</title>
        <authorList>
            <person name="Wiegand S."/>
            <person name="Jogler M."/>
            <person name="Boedeker C."/>
            <person name="Pinto D."/>
            <person name="Vollmers J."/>
            <person name="Rivas-Marin E."/>
            <person name="Kohn T."/>
            <person name="Peeters S.H."/>
            <person name="Heuer A."/>
            <person name="Rast P."/>
            <person name="Oberbeckmann S."/>
            <person name="Bunk B."/>
            <person name="Jeske O."/>
            <person name="Meyerdierks A."/>
            <person name="Storesund J.E."/>
            <person name="Kallscheuer N."/>
            <person name="Luecker S."/>
            <person name="Lage O.M."/>
            <person name="Pohl T."/>
            <person name="Merkel B.J."/>
            <person name="Hornburger P."/>
            <person name="Mueller R.-W."/>
            <person name="Bruemmer F."/>
            <person name="Labrenz M."/>
            <person name="Spormann A.M."/>
            <person name="Op Den Camp H."/>
            <person name="Overmann J."/>
            <person name="Amann R."/>
            <person name="Jetten M.S.M."/>
            <person name="Mascher T."/>
            <person name="Medema M.H."/>
            <person name="Devos D.P."/>
            <person name="Kaster A.-K."/>
            <person name="Ovreas L."/>
            <person name="Rohde M."/>
            <person name="Galperin M.Y."/>
            <person name="Jogler C."/>
        </authorList>
    </citation>
    <scope>NUCLEOTIDE SEQUENCE [LARGE SCALE GENOMIC DNA]</scope>
    <source>
        <strain evidence="1 2">Pla52n</strain>
    </source>
</reference>
<comment type="caution">
    <text evidence="1">The sequence shown here is derived from an EMBL/GenBank/DDBJ whole genome shotgun (WGS) entry which is preliminary data.</text>
</comment>
<dbReference type="InterPro" id="IPR018247">
    <property type="entry name" value="EF_Hand_1_Ca_BS"/>
</dbReference>
<dbReference type="Gene3D" id="1.10.238.10">
    <property type="entry name" value="EF-hand"/>
    <property type="match status" value="1"/>
</dbReference>
<protein>
    <submittedName>
        <fullName evidence="1">EF hand</fullName>
    </submittedName>
</protein>
<evidence type="ECO:0000313" key="2">
    <source>
        <dbReference type="Proteomes" id="UP000320176"/>
    </source>
</evidence>
<gene>
    <name evidence="1" type="ORF">Pla52n_62150</name>
</gene>
<dbReference type="AlphaFoldDB" id="A0A5C5ZZ36"/>
<proteinExistence type="predicted"/>
<accession>A0A5C5ZZ36</accession>
<dbReference type="SUPFAM" id="SSF47473">
    <property type="entry name" value="EF-hand"/>
    <property type="match status" value="1"/>
</dbReference>
<keyword evidence="2" id="KW-1185">Reference proteome</keyword>
<organism evidence="1 2">
    <name type="scientific">Stieleria varia</name>
    <dbReference type="NCBI Taxonomy" id="2528005"/>
    <lineage>
        <taxon>Bacteria</taxon>
        <taxon>Pseudomonadati</taxon>
        <taxon>Planctomycetota</taxon>
        <taxon>Planctomycetia</taxon>
        <taxon>Pirellulales</taxon>
        <taxon>Pirellulaceae</taxon>
        <taxon>Stieleria</taxon>
    </lineage>
</organism>
<dbReference type="InterPro" id="IPR011992">
    <property type="entry name" value="EF-hand-dom_pair"/>
</dbReference>
<dbReference type="Proteomes" id="UP000320176">
    <property type="component" value="Unassembled WGS sequence"/>
</dbReference>